<evidence type="ECO:0000313" key="2">
    <source>
        <dbReference type="Proteomes" id="UP001497482"/>
    </source>
</evidence>
<organism evidence="1 2">
    <name type="scientific">Knipowitschia caucasica</name>
    <name type="common">Caucasian dwarf goby</name>
    <name type="synonym">Pomatoschistus caucasicus</name>
    <dbReference type="NCBI Taxonomy" id="637954"/>
    <lineage>
        <taxon>Eukaryota</taxon>
        <taxon>Metazoa</taxon>
        <taxon>Chordata</taxon>
        <taxon>Craniata</taxon>
        <taxon>Vertebrata</taxon>
        <taxon>Euteleostomi</taxon>
        <taxon>Actinopterygii</taxon>
        <taxon>Neopterygii</taxon>
        <taxon>Teleostei</taxon>
        <taxon>Neoteleostei</taxon>
        <taxon>Acanthomorphata</taxon>
        <taxon>Gobiaria</taxon>
        <taxon>Gobiiformes</taxon>
        <taxon>Gobioidei</taxon>
        <taxon>Gobiidae</taxon>
        <taxon>Gobiinae</taxon>
        <taxon>Knipowitschia</taxon>
    </lineage>
</organism>
<protein>
    <submittedName>
        <fullName evidence="1">Uncharacterized protein</fullName>
    </submittedName>
</protein>
<sequence length="108" mass="12014">MWISTIGVQRGLTASQRSPEAVFLVGTDLDNSQTQKTHYCRCSSRGTSSPRHDKQLKALRVATWGPIRDRRKLQLGGVCSPTSACAQLRVPEIRVKRLRRSAVDVGPR</sequence>
<gene>
    <name evidence="1" type="ORF">KC01_LOCUS4744</name>
</gene>
<dbReference type="AlphaFoldDB" id="A0AAV2J5N3"/>
<name>A0AAV2J5N3_KNICA</name>
<reference evidence="1 2" key="1">
    <citation type="submission" date="2024-04" db="EMBL/GenBank/DDBJ databases">
        <authorList>
            <person name="Waldvogel A.-M."/>
            <person name="Schoenle A."/>
        </authorList>
    </citation>
    <scope>NUCLEOTIDE SEQUENCE [LARGE SCALE GENOMIC DNA]</scope>
</reference>
<evidence type="ECO:0000313" key="1">
    <source>
        <dbReference type="EMBL" id="CAL1572732.1"/>
    </source>
</evidence>
<accession>A0AAV2J5N3</accession>
<dbReference type="EMBL" id="OZ035833">
    <property type="protein sequence ID" value="CAL1572732.1"/>
    <property type="molecule type" value="Genomic_DNA"/>
</dbReference>
<proteinExistence type="predicted"/>
<keyword evidence="2" id="KW-1185">Reference proteome</keyword>
<dbReference type="Proteomes" id="UP001497482">
    <property type="component" value="Chromosome 11"/>
</dbReference>